<dbReference type="RefSeq" id="WP_074643741.1">
    <property type="nucleotide sequence ID" value="NZ_FOFU01000005.1"/>
</dbReference>
<dbReference type="Proteomes" id="UP000182360">
    <property type="component" value="Unassembled WGS sequence"/>
</dbReference>
<dbReference type="InterPro" id="IPR038692">
    <property type="entry name" value="Cthe_2751_sf"/>
</dbReference>
<dbReference type="InterPro" id="IPR031837">
    <property type="entry name" value="DUF5071"/>
</dbReference>
<dbReference type="EMBL" id="FOFU01000005">
    <property type="protein sequence ID" value="SEQ51528.1"/>
    <property type="molecule type" value="Genomic_DNA"/>
</dbReference>
<keyword evidence="3" id="KW-1185">Reference proteome</keyword>
<protein>
    <recommendedName>
        <fullName evidence="1">DUF5071 domain-containing protein</fullName>
    </recommendedName>
</protein>
<accession>A0A1H9GNL0</accession>
<organism evidence="2 3">
    <name type="scientific">Treponema bryantii</name>
    <dbReference type="NCBI Taxonomy" id="163"/>
    <lineage>
        <taxon>Bacteria</taxon>
        <taxon>Pseudomonadati</taxon>
        <taxon>Spirochaetota</taxon>
        <taxon>Spirochaetia</taxon>
        <taxon>Spirochaetales</taxon>
        <taxon>Treponemataceae</taxon>
        <taxon>Treponema</taxon>
    </lineage>
</organism>
<dbReference type="Gene3D" id="1.25.40.750">
    <property type="entry name" value="Domain of unknown function DUF5071"/>
    <property type="match status" value="1"/>
</dbReference>
<name>A0A1H9GNL0_9SPIR</name>
<evidence type="ECO:0000313" key="3">
    <source>
        <dbReference type="Proteomes" id="UP000182360"/>
    </source>
</evidence>
<evidence type="ECO:0000313" key="2">
    <source>
        <dbReference type="EMBL" id="SEQ51528.1"/>
    </source>
</evidence>
<reference evidence="2 3" key="1">
    <citation type="submission" date="2016-10" db="EMBL/GenBank/DDBJ databases">
        <authorList>
            <person name="de Groot N.N."/>
        </authorList>
    </citation>
    <scope>NUCLEOTIDE SEQUENCE [LARGE SCALE GENOMIC DNA]</scope>
    <source>
        <strain evidence="2 3">B25</strain>
    </source>
</reference>
<dbReference type="Pfam" id="PF16804">
    <property type="entry name" value="DUF5071"/>
    <property type="match status" value="1"/>
</dbReference>
<feature type="domain" description="DUF5071" evidence="1">
    <location>
        <begin position="152"/>
        <end position="224"/>
    </location>
</feature>
<gene>
    <name evidence="2" type="ORF">SAMN04487977_10570</name>
</gene>
<dbReference type="AlphaFoldDB" id="A0A1H9GNL0"/>
<evidence type="ECO:0000259" key="1">
    <source>
        <dbReference type="Pfam" id="PF16804"/>
    </source>
</evidence>
<proteinExistence type="predicted"/>
<dbReference type="OrthoDB" id="954422at2"/>
<sequence>MKEFFDIYIIKNSRNKTEIESFNRKFLINYIELAKEYEIPQYSENPSLVLQNSEELLSYCELNTKINYAVYWSSTKNNLKSEIFYTLDGYTIFGLSTENENECNFLFEEMSKFLGCDFGYITIESPAPFSLDSFSNEYLSSLKKKEKYQKYIPNDKFDTRSIEGISIDEIENDRALCYALLCWCQDPNWPVAQKIMELLKKASKKISPCVSTILTFDDDWKYGLRSLL</sequence>